<feature type="region of interest" description="Disordered" evidence="1">
    <location>
        <begin position="102"/>
        <end position="122"/>
    </location>
</feature>
<dbReference type="Proteomes" id="UP000467327">
    <property type="component" value="Chromosome"/>
</dbReference>
<reference evidence="3 4" key="1">
    <citation type="journal article" date="2019" name="Emerg. Microbes Infect.">
        <title>Comprehensive subspecies identification of 175 nontuberculous mycobacteria species based on 7547 genomic profiles.</title>
        <authorList>
            <person name="Matsumoto Y."/>
            <person name="Kinjo T."/>
            <person name="Motooka D."/>
            <person name="Nabeya D."/>
            <person name="Jung N."/>
            <person name="Uechi K."/>
            <person name="Horii T."/>
            <person name="Iida T."/>
            <person name="Fujita J."/>
            <person name="Nakamura S."/>
        </authorList>
    </citation>
    <scope>NUCLEOTIDE SEQUENCE [LARGE SCALE GENOMIC DNA]</scope>
    <source>
        <strain evidence="3 4">JCM 6376</strain>
    </source>
</reference>
<evidence type="ECO:0000256" key="2">
    <source>
        <dbReference type="SAM" id="SignalP"/>
    </source>
</evidence>
<gene>
    <name evidence="3" type="ORF">MAIC_33280</name>
</gene>
<dbReference type="RefSeq" id="WP_174901047.1">
    <property type="nucleotide sequence ID" value="NZ_AP022561.1"/>
</dbReference>
<evidence type="ECO:0000313" key="4">
    <source>
        <dbReference type="Proteomes" id="UP000467327"/>
    </source>
</evidence>
<keyword evidence="2" id="KW-0732">Signal</keyword>
<evidence type="ECO:0008006" key="5">
    <source>
        <dbReference type="Google" id="ProtNLM"/>
    </source>
</evidence>
<protein>
    <recommendedName>
        <fullName evidence="5">Secreted protein</fullName>
    </recommendedName>
</protein>
<dbReference type="AlphaFoldDB" id="A0AAD1HPF8"/>
<evidence type="ECO:0000313" key="3">
    <source>
        <dbReference type="EMBL" id="BBX08525.1"/>
    </source>
</evidence>
<evidence type="ECO:0000256" key="1">
    <source>
        <dbReference type="SAM" id="MobiDB-lite"/>
    </source>
</evidence>
<organism evidence="3 4">
    <name type="scientific">Mycolicibacterium aichiense</name>
    <dbReference type="NCBI Taxonomy" id="1799"/>
    <lineage>
        <taxon>Bacteria</taxon>
        <taxon>Bacillati</taxon>
        <taxon>Actinomycetota</taxon>
        <taxon>Actinomycetes</taxon>
        <taxon>Mycobacteriales</taxon>
        <taxon>Mycobacteriaceae</taxon>
        <taxon>Mycolicibacterium</taxon>
    </lineage>
</organism>
<dbReference type="KEGG" id="maic:MAIC_33280"/>
<proteinExistence type="predicted"/>
<feature type="signal peptide" evidence="2">
    <location>
        <begin position="1"/>
        <end position="28"/>
    </location>
</feature>
<name>A0AAD1HPF8_9MYCO</name>
<feature type="chain" id="PRO_5041901706" description="Secreted protein" evidence="2">
    <location>
        <begin position="29"/>
        <end position="159"/>
    </location>
</feature>
<accession>A0AAD1HPF8</accession>
<dbReference type="PROSITE" id="PS51257">
    <property type="entry name" value="PROKAR_LIPOPROTEIN"/>
    <property type="match status" value="1"/>
</dbReference>
<dbReference type="EMBL" id="AP022561">
    <property type="protein sequence ID" value="BBX08525.1"/>
    <property type="molecule type" value="Genomic_DNA"/>
</dbReference>
<keyword evidence="4" id="KW-1185">Reference proteome</keyword>
<sequence length="159" mass="16423">MRSRFLVAGAIGAFALTASVFSCGVASADAYAGETYSDAAGALSGSGMTVVVGGRVGSELPTEECIVTRSQKAPWVKGSNFQQVNNTMLLFLNCNAAVATAGKPGNSAASPQGQQALRDEKSYEWKSTTEDGAQWCAENMKAHPDWTGNAFDGCPGTGT</sequence>